<sequence length="249" mass="27304">MGTSPDCAVLGCGTGASGDGGRRQRDGSIFSRSDENVFSHRARDARWREKPRRFSCGFERVLARRVAVGGNGGSADQRARCDRRCRACDAGGRAEWRTSRAAVARLARVSAVFARALTVERHSVSTGVAGGIFTSGLVRHVAPVFALTVPLHSVSTGFFRPRAVVLTVRMHRVWSRRWRHISTSRSLDSSGCVRRSPFGFTDIRVSWRAGCPHPVCVVKRAANAPAMGWCVLRRAWQRCFAEAADGAHR</sequence>
<comment type="caution">
    <text evidence="1">The sequence shown here is derived from an EMBL/GenBank/DDBJ whole genome shotgun (WGS) entry which is preliminary data.</text>
</comment>
<reference evidence="1 2" key="1">
    <citation type="submission" date="2018-03" db="EMBL/GenBank/DDBJ databases">
        <authorList>
            <person name="Keele B.F."/>
        </authorList>
    </citation>
    <scope>NUCLEOTIDE SEQUENCE [LARGE SCALE GENOMIC DNA]</scope>
    <source>
        <strain evidence="1 2">AU19729</strain>
    </source>
</reference>
<dbReference type="AlphaFoldDB" id="A0A2S9N215"/>
<protein>
    <submittedName>
        <fullName evidence="1">Uncharacterized protein</fullName>
    </submittedName>
</protein>
<organism evidence="1 2">
    <name type="scientific">Burkholderia multivorans</name>
    <dbReference type="NCBI Taxonomy" id="87883"/>
    <lineage>
        <taxon>Bacteria</taxon>
        <taxon>Pseudomonadati</taxon>
        <taxon>Pseudomonadota</taxon>
        <taxon>Betaproteobacteria</taxon>
        <taxon>Burkholderiales</taxon>
        <taxon>Burkholderiaceae</taxon>
        <taxon>Burkholderia</taxon>
        <taxon>Burkholderia cepacia complex</taxon>
    </lineage>
</organism>
<evidence type="ECO:0000313" key="1">
    <source>
        <dbReference type="EMBL" id="PRF66583.1"/>
    </source>
</evidence>
<dbReference type="Proteomes" id="UP000238982">
    <property type="component" value="Unassembled WGS sequence"/>
</dbReference>
<proteinExistence type="predicted"/>
<accession>A0A2S9N215</accession>
<dbReference type="EMBL" id="PVGH01000008">
    <property type="protein sequence ID" value="PRF66583.1"/>
    <property type="molecule type" value="Genomic_DNA"/>
</dbReference>
<name>A0A2S9N215_9BURK</name>
<gene>
    <name evidence="1" type="ORF">C6Q15_01420</name>
</gene>
<evidence type="ECO:0000313" key="2">
    <source>
        <dbReference type="Proteomes" id="UP000238982"/>
    </source>
</evidence>